<proteinExistence type="predicted"/>
<feature type="transmembrane region" description="Helical" evidence="2">
    <location>
        <begin position="175"/>
        <end position="198"/>
    </location>
</feature>
<keyword evidence="2" id="KW-0812">Transmembrane</keyword>
<keyword evidence="4" id="KW-1185">Reference proteome</keyword>
<evidence type="ECO:0000313" key="3">
    <source>
        <dbReference type="EMBL" id="KAF2424497.1"/>
    </source>
</evidence>
<dbReference type="PANTHER" id="PTHR37544:SF3">
    <property type="entry name" value="SPRAY"/>
    <property type="match status" value="1"/>
</dbReference>
<name>A0A9P4NJM8_9PEZI</name>
<dbReference type="PANTHER" id="PTHR37544">
    <property type="entry name" value="SPRAY-RELATED"/>
    <property type="match status" value="1"/>
</dbReference>
<feature type="compositionally biased region" description="Polar residues" evidence="1">
    <location>
        <begin position="659"/>
        <end position="674"/>
    </location>
</feature>
<feature type="transmembrane region" description="Helical" evidence="2">
    <location>
        <begin position="686"/>
        <end position="707"/>
    </location>
</feature>
<feature type="transmembrane region" description="Helical" evidence="2">
    <location>
        <begin position="103"/>
        <end position="123"/>
    </location>
</feature>
<evidence type="ECO:0000256" key="1">
    <source>
        <dbReference type="SAM" id="MobiDB-lite"/>
    </source>
</evidence>
<feature type="transmembrane region" description="Helical" evidence="2">
    <location>
        <begin position="1313"/>
        <end position="1334"/>
    </location>
</feature>
<dbReference type="Pfam" id="PF11915">
    <property type="entry name" value="DUF3433"/>
    <property type="match status" value="2"/>
</dbReference>
<dbReference type="EMBL" id="MU007074">
    <property type="protein sequence ID" value="KAF2424497.1"/>
    <property type="molecule type" value="Genomic_DNA"/>
</dbReference>
<accession>A0A9P4NJM8</accession>
<evidence type="ECO:0000256" key="2">
    <source>
        <dbReference type="SAM" id="Phobius"/>
    </source>
</evidence>
<keyword evidence="2" id="KW-1133">Transmembrane helix</keyword>
<feature type="transmembrane region" description="Helical" evidence="2">
    <location>
        <begin position="63"/>
        <end position="83"/>
    </location>
</feature>
<evidence type="ECO:0000313" key="4">
    <source>
        <dbReference type="Proteomes" id="UP000800235"/>
    </source>
</evidence>
<dbReference type="Proteomes" id="UP000800235">
    <property type="component" value="Unassembled WGS sequence"/>
</dbReference>
<dbReference type="InterPro" id="IPR021840">
    <property type="entry name" value="DUF3433"/>
</dbReference>
<feature type="transmembrane region" description="Helical" evidence="2">
    <location>
        <begin position="800"/>
        <end position="823"/>
    </location>
</feature>
<feature type="region of interest" description="Disordered" evidence="1">
    <location>
        <begin position="653"/>
        <end position="674"/>
    </location>
</feature>
<comment type="caution">
    <text evidence="3">The sequence shown here is derived from an EMBL/GenBank/DDBJ whole genome shotgun (WGS) entry which is preliminary data.</text>
</comment>
<dbReference type="OrthoDB" id="3248909at2759"/>
<organism evidence="3 4">
    <name type="scientific">Tothia fuscella</name>
    <dbReference type="NCBI Taxonomy" id="1048955"/>
    <lineage>
        <taxon>Eukaryota</taxon>
        <taxon>Fungi</taxon>
        <taxon>Dikarya</taxon>
        <taxon>Ascomycota</taxon>
        <taxon>Pezizomycotina</taxon>
        <taxon>Dothideomycetes</taxon>
        <taxon>Pleosporomycetidae</taxon>
        <taxon>Venturiales</taxon>
        <taxon>Cylindrosympodiaceae</taxon>
        <taxon>Tothia</taxon>
    </lineage>
</organism>
<reference evidence="3" key="1">
    <citation type="journal article" date="2020" name="Stud. Mycol.">
        <title>101 Dothideomycetes genomes: a test case for predicting lifestyles and emergence of pathogens.</title>
        <authorList>
            <person name="Haridas S."/>
            <person name="Albert R."/>
            <person name="Binder M."/>
            <person name="Bloem J."/>
            <person name="Labutti K."/>
            <person name="Salamov A."/>
            <person name="Andreopoulos B."/>
            <person name="Baker S."/>
            <person name="Barry K."/>
            <person name="Bills G."/>
            <person name="Bluhm B."/>
            <person name="Cannon C."/>
            <person name="Castanera R."/>
            <person name="Culley D."/>
            <person name="Daum C."/>
            <person name="Ezra D."/>
            <person name="Gonzalez J."/>
            <person name="Henrissat B."/>
            <person name="Kuo A."/>
            <person name="Liang C."/>
            <person name="Lipzen A."/>
            <person name="Lutzoni F."/>
            <person name="Magnuson J."/>
            <person name="Mondo S."/>
            <person name="Nolan M."/>
            <person name="Ohm R."/>
            <person name="Pangilinan J."/>
            <person name="Park H.-J."/>
            <person name="Ramirez L."/>
            <person name="Alfaro M."/>
            <person name="Sun H."/>
            <person name="Tritt A."/>
            <person name="Yoshinaga Y."/>
            <person name="Zwiers L.-H."/>
            <person name="Turgeon B."/>
            <person name="Goodwin S."/>
            <person name="Spatafora J."/>
            <person name="Crous P."/>
            <person name="Grigoriev I."/>
        </authorList>
    </citation>
    <scope>NUCLEOTIDE SEQUENCE</scope>
    <source>
        <strain evidence="3">CBS 130266</strain>
    </source>
</reference>
<protein>
    <submittedName>
        <fullName evidence="3">Uncharacterized protein</fullName>
    </submittedName>
</protein>
<keyword evidence="2" id="KW-0472">Membrane</keyword>
<feature type="transmembrane region" description="Helical" evidence="2">
    <location>
        <begin position="733"/>
        <end position="752"/>
    </location>
</feature>
<gene>
    <name evidence="3" type="ORF">EJ08DRAFT_595123</name>
</gene>
<feature type="transmembrane region" description="Helical" evidence="2">
    <location>
        <begin position="571"/>
        <end position="592"/>
    </location>
</feature>
<sequence length="1427" mass="159981">MPLSKSTKLYLAHLHRSIVCKVFGSSRWSSSNSAKTHLDYSYPPSTLLSDHPGWVPYTVRKPFLAFQISLSLTLSVGVIILYWRSSINHGLGNDNGSSALLMGWRFTPTLLAVLYALLSSMLSNDVKRTEPYARLARRGGFVAELSILSVPGAWWSALIEGLSKSKTNGRRNWLLFWSTLLNVIAFLAVSPLSSSLFVSGDVAITRETNFTRLSLDTNNPLPLHADRETYFRTISHLLQNISTSAWISDNYVIIPFWPSNDESEPVGPSLSKISQIWQSQSLVLSTELECESLSLPRISSFEQTCLWTRCDQSNNGTCLVEPETVPRVSLFLDADRGCSYGMQGDISDLPIVNGGSSWSGPWTSSLQIWLDMANVANTCGDVEYSHTKQCNGGEILLTTSPWMAQYNNSFGGLWQTHPDFRASGVVCFPSYNMAYLMVRATTTDGVSEVTFNKTEYAQKRTTIPSSLLDPERFQNFTLNANWTKYLYAPQGDSTSRPITGGLSVILAAMHNFDLDALMDDVNIASKMRRIKSRIFGEVLQSSFLQPGSARRETIRGKITLMKRRIIVSRGVAIALTTLFLFSTLLLCLVWRLSSLERRPLNISYDPALAIVVSSLIGPSPELRLNMDRVRISSRKEMELELREKRYYTAPGTLHESDDLASNRTATTGSAPTGSQCRPLSLRPASLLLFLVLLLAILIMLVILFYTAEHFLLHQRFFVYQTSVPLFGNRVSEVAPFPMIPTLIAVVVGLWWGTIDEHFRRLQPYLSMSRAPTPIPRSLGMSYQTSYWIYAAIKAGLNRHFLLCIVTLGTTACQILTVSMSAVFERDMGNQSRSLLVERALEIRRIPFLWQQSEQRYTGSQSRRLIASVYTNLTTNWMYGAAIQAVLNGSEPSWSLDGWSFIPINLTNIHVDTRNELRGSQLPVDVTITTPAVRGRIECTPIDVLGDTSKWLTVQDLSNSSIWSIPEELRGLKHGYTIDKFFNSSAFADPHQLQCCTDDSSSTPSPVALGYWSPSNTSFMPFDYYPWPINLTVKWVYGNASILRRAALEDLGNLNRLVFNEPPRVQAIDCKPIIETDIATVTVDRDTGRVRKYWIHGNPTPDEAAWSDSFYVHNVTKGSQAEEDLDSNPYGPRNLTTSYGILYLDAMLMASDLAHVGKTMGQVDFSSILVNGVESLDDNTFNFRDSKQGLNMDFPTYSMFSMLKKDVFALLNSSTMTDMAQKMFTAFFQHYVSSGVSVTDDSSAFQRINASLPEDLGPIITRLEMEGNTRHPHVLPPRLYSAHQDILHPISTTNRTVVATISTQVECLRINHTALWLSTFVLAGLSITLIIIAALEGRYLKLLLRNVECMADLFVLVAGSENLLRLLRERGIESLCQDKQLLTKLGWFKDYKGEVMWGIEVFEDGTAREIVDEWSEVTWEDRTNDSDL</sequence>